<proteinExistence type="predicted"/>
<gene>
    <name evidence="1" type="ORF">Q5Y73_18000</name>
</gene>
<accession>A0ABT9J2Z7</accession>
<evidence type="ECO:0000313" key="2">
    <source>
        <dbReference type="Proteomes" id="UP001231941"/>
    </source>
</evidence>
<reference evidence="1 2" key="1">
    <citation type="submission" date="2023-08" db="EMBL/GenBank/DDBJ databases">
        <authorList>
            <person name="Park J.-S."/>
        </authorList>
    </citation>
    <scope>NUCLEOTIDE SEQUENCE [LARGE SCALE GENOMIC DNA]</scope>
    <source>
        <strain evidence="1 2">2205SS18-9</strain>
    </source>
</reference>
<name>A0ABT9J2Z7_9BACL</name>
<comment type="caution">
    <text evidence="1">The sequence shown here is derived from an EMBL/GenBank/DDBJ whole genome shotgun (WGS) entry which is preliminary data.</text>
</comment>
<organism evidence="1 2">
    <name type="scientific">Chengkuizengella axinellae</name>
    <dbReference type="NCBI Taxonomy" id="3064388"/>
    <lineage>
        <taxon>Bacteria</taxon>
        <taxon>Bacillati</taxon>
        <taxon>Bacillota</taxon>
        <taxon>Bacilli</taxon>
        <taxon>Bacillales</taxon>
        <taxon>Paenibacillaceae</taxon>
        <taxon>Chengkuizengella</taxon>
    </lineage>
</organism>
<dbReference type="EMBL" id="JAVAMP010000011">
    <property type="protein sequence ID" value="MDP5275996.1"/>
    <property type="molecule type" value="Genomic_DNA"/>
</dbReference>
<evidence type="ECO:0000313" key="1">
    <source>
        <dbReference type="EMBL" id="MDP5275996.1"/>
    </source>
</evidence>
<sequence>MGHFDKTICDCCVCPMQCVLEQLVGEEVDIRTISLESDIVGTLMAVDSFIATLDLNNSGELAYISVSEVCYVEVLVPFTIKLKDIRKDKGECSCIEDPVTNLAKSMIGEMKEIIVCNSQQTVGDEGQNGRIVNVGEGIVLLFIESAKKGDKLSAISSCKIEIIAPPFSI</sequence>
<evidence type="ECO:0008006" key="3">
    <source>
        <dbReference type="Google" id="ProtNLM"/>
    </source>
</evidence>
<dbReference type="Proteomes" id="UP001231941">
    <property type="component" value="Unassembled WGS sequence"/>
</dbReference>
<dbReference type="RefSeq" id="WP_305993305.1">
    <property type="nucleotide sequence ID" value="NZ_JAVAMP010000011.1"/>
</dbReference>
<protein>
    <recommendedName>
        <fullName evidence="3">DUF2642 domain-containing protein</fullName>
    </recommendedName>
</protein>
<keyword evidence="2" id="KW-1185">Reference proteome</keyword>